<evidence type="ECO:0000256" key="2">
    <source>
        <dbReference type="ARBA" id="ARBA00023315"/>
    </source>
</evidence>
<dbReference type="InterPro" id="IPR051531">
    <property type="entry name" value="N-acetyltransferase"/>
</dbReference>
<dbReference type="PANTHER" id="PTHR43792">
    <property type="entry name" value="GNAT FAMILY, PUTATIVE (AFU_ORTHOLOGUE AFUA_3G00765)-RELATED-RELATED"/>
    <property type="match status" value="1"/>
</dbReference>
<evidence type="ECO:0000313" key="6">
    <source>
        <dbReference type="Proteomes" id="UP001519272"/>
    </source>
</evidence>
<sequence>MEIGERKISTERLILRLFQKSDAKTVATLCNNYNIYKSTLYLPYPYHINDALTWIESHYDNFINDKLYEFAITDNQTGEVVGAIALSNNKGFNHGELAYWIGEPYWGRGYATEAAQAVLKFAFKEIKLNKVFARYFSSNIASGKVMEKIGMKQEGTFKEHIVKEGKYVDLVYYGILEREAN</sequence>
<dbReference type="PROSITE" id="PS51186">
    <property type="entry name" value="GNAT"/>
    <property type="match status" value="1"/>
</dbReference>
<feature type="domain" description="N-acetyltransferase" evidence="4">
    <location>
        <begin position="13"/>
        <end position="169"/>
    </location>
</feature>
<dbReference type="PANTHER" id="PTHR43792:SF8">
    <property type="entry name" value="[RIBOSOMAL PROTEIN US5]-ALANINE N-ACETYLTRANSFERASE"/>
    <property type="match status" value="1"/>
</dbReference>
<evidence type="ECO:0000256" key="3">
    <source>
        <dbReference type="ARBA" id="ARBA00038502"/>
    </source>
</evidence>
<accession>A0ABS4FQY4</accession>
<comment type="caution">
    <text evidence="5">The sequence shown here is derived from an EMBL/GenBank/DDBJ whole genome shotgun (WGS) entry which is preliminary data.</text>
</comment>
<evidence type="ECO:0000313" key="5">
    <source>
        <dbReference type="EMBL" id="MBP1904814.1"/>
    </source>
</evidence>
<comment type="similarity">
    <text evidence="3">Belongs to the acetyltransferase family. RimJ subfamily.</text>
</comment>
<reference evidence="5 6" key="1">
    <citation type="submission" date="2021-03" db="EMBL/GenBank/DDBJ databases">
        <title>Genomic Encyclopedia of Type Strains, Phase IV (KMG-IV): sequencing the most valuable type-strain genomes for metagenomic binning, comparative biology and taxonomic classification.</title>
        <authorList>
            <person name="Goeker M."/>
        </authorList>
    </citation>
    <scope>NUCLEOTIDE SEQUENCE [LARGE SCALE GENOMIC DNA]</scope>
    <source>
        <strain evidence="5 6">DSM 14349</strain>
    </source>
</reference>
<dbReference type="Proteomes" id="UP001519272">
    <property type="component" value="Unassembled WGS sequence"/>
</dbReference>
<gene>
    <name evidence="5" type="ORF">J2Z32_001438</name>
</gene>
<dbReference type="InterPro" id="IPR000182">
    <property type="entry name" value="GNAT_dom"/>
</dbReference>
<evidence type="ECO:0000259" key="4">
    <source>
        <dbReference type="PROSITE" id="PS51186"/>
    </source>
</evidence>
<dbReference type="SUPFAM" id="SSF55729">
    <property type="entry name" value="Acyl-CoA N-acyltransferases (Nat)"/>
    <property type="match status" value="1"/>
</dbReference>
<keyword evidence="6" id="KW-1185">Reference proteome</keyword>
<dbReference type="Pfam" id="PF13302">
    <property type="entry name" value="Acetyltransf_3"/>
    <property type="match status" value="1"/>
</dbReference>
<keyword evidence="2" id="KW-0012">Acyltransferase</keyword>
<dbReference type="EMBL" id="JAGGKG010000005">
    <property type="protein sequence ID" value="MBP1904814.1"/>
    <property type="molecule type" value="Genomic_DNA"/>
</dbReference>
<protein>
    <submittedName>
        <fullName evidence="5">RimJ/RimL family protein N-acetyltransferase</fullName>
    </submittedName>
</protein>
<name>A0ABS4FQY4_9BACL</name>
<proteinExistence type="inferred from homology"/>
<dbReference type="InterPro" id="IPR016181">
    <property type="entry name" value="Acyl_CoA_acyltransferase"/>
</dbReference>
<organism evidence="5 6">
    <name type="scientific">Paenibacillus turicensis</name>
    <dbReference type="NCBI Taxonomy" id="160487"/>
    <lineage>
        <taxon>Bacteria</taxon>
        <taxon>Bacillati</taxon>
        <taxon>Bacillota</taxon>
        <taxon>Bacilli</taxon>
        <taxon>Bacillales</taxon>
        <taxon>Paenibacillaceae</taxon>
        <taxon>Paenibacillus</taxon>
    </lineage>
</organism>
<dbReference type="Gene3D" id="3.40.630.30">
    <property type="match status" value="1"/>
</dbReference>
<evidence type="ECO:0000256" key="1">
    <source>
        <dbReference type="ARBA" id="ARBA00022679"/>
    </source>
</evidence>
<keyword evidence="1" id="KW-0808">Transferase</keyword>